<evidence type="ECO:0000313" key="3">
    <source>
        <dbReference type="Proteomes" id="UP000644020"/>
    </source>
</evidence>
<name>A0A918SR02_9ACTN</name>
<reference evidence="2" key="1">
    <citation type="journal article" date="2014" name="Int. J. Syst. Evol. Microbiol.">
        <title>Complete genome sequence of Corynebacterium casei LMG S-19264T (=DSM 44701T), isolated from a smear-ripened cheese.</title>
        <authorList>
            <consortium name="US DOE Joint Genome Institute (JGI-PGF)"/>
            <person name="Walter F."/>
            <person name="Albersmeier A."/>
            <person name="Kalinowski J."/>
            <person name="Ruckert C."/>
        </authorList>
    </citation>
    <scope>NUCLEOTIDE SEQUENCE</scope>
    <source>
        <strain evidence="2">JCM 4518</strain>
    </source>
</reference>
<proteinExistence type="predicted"/>
<accession>A0A918SR02</accession>
<feature type="region of interest" description="Disordered" evidence="1">
    <location>
        <begin position="25"/>
        <end position="54"/>
    </location>
</feature>
<protein>
    <submittedName>
        <fullName evidence="2">Uncharacterized protein</fullName>
    </submittedName>
</protein>
<organism evidence="2 3">
    <name type="scientific">Streptomyces termitum</name>
    <dbReference type="NCBI Taxonomy" id="67368"/>
    <lineage>
        <taxon>Bacteria</taxon>
        <taxon>Bacillati</taxon>
        <taxon>Actinomycetota</taxon>
        <taxon>Actinomycetes</taxon>
        <taxon>Kitasatosporales</taxon>
        <taxon>Streptomycetaceae</taxon>
        <taxon>Streptomyces</taxon>
    </lineage>
</organism>
<comment type="caution">
    <text evidence="2">The sequence shown here is derived from an EMBL/GenBank/DDBJ whole genome shotgun (WGS) entry which is preliminary data.</text>
</comment>
<reference evidence="2" key="2">
    <citation type="submission" date="2020-09" db="EMBL/GenBank/DDBJ databases">
        <authorList>
            <person name="Sun Q."/>
            <person name="Ohkuma M."/>
        </authorList>
    </citation>
    <scope>NUCLEOTIDE SEQUENCE</scope>
    <source>
        <strain evidence="2">JCM 4518</strain>
    </source>
</reference>
<dbReference type="AlphaFoldDB" id="A0A918SR02"/>
<keyword evidence="3" id="KW-1185">Reference proteome</keyword>
<dbReference type="Proteomes" id="UP000644020">
    <property type="component" value="Unassembled WGS sequence"/>
</dbReference>
<evidence type="ECO:0000313" key="2">
    <source>
        <dbReference type="EMBL" id="GHA66237.1"/>
    </source>
</evidence>
<sequence>MATPERDDRTEDRIISMGELLAACAAASAVSTPPRRERADEEPEDGRELRDEAA</sequence>
<gene>
    <name evidence="2" type="ORF">GCM10010305_05200</name>
</gene>
<evidence type="ECO:0000256" key="1">
    <source>
        <dbReference type="SAM" id="MobiDB-lite"/>
    </source>
</evidence>
<dbReference type="EMBL" id="BMUL01000001">
    <property type="protein sequence ID" value="GHA66237.1"/>
    <property type="molecule type" value="Genomic_DNA"/>
</dbReference>
<dbReference type="RefSeq" id="WP_189974791.1">
    <property type="nucleotide sequence ID" value="NZ_BMUL01000001.1"/>
</dbReference>